<dbReference type="SMART" id="SM01014">
    <property type="entry name" value="ARID"/>
    <property type="match status" value="1"/>
</dbReference>
<feature type="region of interest" description="Disordered" evidence="5">
    <location>
        <begin position="481"/>
        <end position="510"/>
    </location>
</feature>
<evidence type="ECO:0000259" key="6">
    <source>
        <dbReference type="PROSITE" id="PS51011"/>
    </source>
</evidence>
<sequence length="510" mass="59274">MDTSTLTPELPINTSNTDSGQLIRVPSPAYSCPVEKEKPATSSLMVESSQQVSTEEMAPKTNSPSFTINDTLHNSDHHQADEPVTPPNRSPDNFRMARKRTSRHSRIQSRRRGRRTNGSLYPDENGEHYTGRSDTPDGSQMVPRRSTRRTSRAYEDRPDTNVEEGDERPESEGSGIATNSPYSKRKIKEILNRWQNEDEFLQEYHEFYQAEYHHLPRIPKMGWLEVDVYKLFTTTIQKGGFAEVTRRLQWKDVYRTLNSQTIVSNAATTIKSHYARLCLKFEYYLFDENRVAGKPYNGGDSHDISGERQDISPNINYEDPYHQDTHAPSDFTMNNILGGRIPPPDNHLNCNQPPNCPSIPHLPFDNMYPPPYHPSELFRRPLNACPCCIEPPHFHREVMFRSPSRTMERSRISRPQLYDPEFRSFHPSHVNNHIPPHFHPMHPPHAHDYHMPYYEPNFARHAAHIHPLDHPPGFPLDYLPPRNGDRPHMRQSRFPPVNMENVNSRHRRHR</sequence>
<dbReference type="Pfam" id="PF01388">
    <property type="entry name" value="ARID"/>
    <property type="match status" value="1"/>
</dbReference>
<dbReference type="AlphaFoldDB" id="A0A0C2MV95"/>
<name>A0A0C2MV95_THEKT</name>
<dbReference type="EMBL" id="JWZT01001813">
    <property type="protein sequence ID" value="KII71266.1"/>
    <property type="molecule type" value="Genomic_DNA"/>
</dbReference>
<evidence type="ECO:0000256" key="1">
    <source>
        <dbReference type="ARBA" id="ARBA00023015"/>
    </source>
</evidence>
<evidence type="ECO:0000256" key="2">
    <source>
        <dbReference type="ARBA" id="ARBA00023125"/>
    </source>
</evidence>
<dbReference type="InterPro" id="IPR045147">
    <property type="entry name" value="ARI3A/B/C"/>
</dbReference>
<dbReference type="PROSITE" id="PS51011">
    <property type="entry name" value="ARID"/>
    <property type="match status" value="1"/>
</dbReference>
<feature type="region of interest" description="Disordered" evidence="5">
    <location>
        <begin position="1"/>
        <end position="180"/>
    </location>
</feature>
<feature type="compositionally biased region" description="Polar residues" evidence="5">
    <location>
        <begin position="1"/>
        <end position="20"/>
    </location>
</feature>
<proteinExistence type="predicted"/>
<dbReference type="SUPFAM" id="SSF46774">
    <property type="entry name" value="ARID-like"/>
    <property type="match status" value="1"/>
</dbReference>
<evidence type="ECO:0000313" key="7">
    <source>
        <dbReference type="EMBL" id="KII71266.1"/>
    </source>
</evidence>
<dbReference type="OrthoDB" id="1678912at2759"/>
<keyword evidence="8" id="KW-1185">Reference proteome</keyword>
<dbReference type="PANTHER" id="PTHR15348">
    <property type="entry name" value="AT-RICH INTERACTIVE DOMAIN-CONTAINING PROTEIN ARID DOMAIN- CONTAINING PROTEIN DEAD RINGER PROTEIN B-CELL REGULATOR OF IGH TRANSCRIPTION BRIGHT"/>
    <property type="match status" value="1"/>
</dbReference>
<feature type="compositionally biased region" description="Basic and acidic residues" evidence="5">
    <location>
        <begin position="125"/>
        <end position="135"/>
    </location>
</feature>
<keyword evidence="3" id="KW-0804">Transcription</keyword>
<evidence type="ECO:0000256" key="4">
    <source>
        <dbReference type="ARBA" id="ARBA00023242"/>
    </source>
</evidence>
<dbReference type="Gene3D" id="1.10.150.60">
    <property type="entry name" value="ARID DNA-binding domain"/>
    <property type="match status" value="1"/>
</dbReference>
<dbReference type="CDD" id="cd16100">
    <property type="entry name" value="ARID"/>
    <property type="match status" value="1"/>
</dbReference>
<feature type="compositionally biased region" description="Polar residues" evidence="5">
    <location>
        <begin position="40"/>
        <end position="72"/>
    </location>
</feature>
<organism evidence="7 8">
    <name type="scientific">Thelohanellus kitauei</name>
    <name type="common">Myxosporean</name>
    <dbReference type="NCBI Taxonomy" id="669202"/>
    <lineage>
        <taxon>Eukaryota</taxon>
        <taxon>Metazoa</taxon>
        <taxon>Cnidaria</taxon>
        <taxon>Myxozoa</taxon>
        <taxon>Myxosporea</taxon>
        <taxon>Bivalvulida</taxon>
        <taxon>Platysporina</taxon>
        <taxon>Myxobolidae</taxon>
        <taxon>Thelohanellus</taxon>
    </lineage>
</organism>
<dbReference type="SMART" id="SM00501">
    <property type="entry name" value="BRIGHT"/>
    <property type="match status" value="1"/>
</dbReference>
<evidence type="ECO:0000313" key="8">
    <source>
        <dbReference type="Proteomes" id="UP000031668"/>
    </source>
</evidence>
<keyword evidence="4" id="KW-0539">Nucleus</keyword>
<dbReference type="GO" id="GO:0003677">
    <property type="term" value="F:DNA binding"/>
    <property type="evidence" value="ECO:0007669"/>
    <property type="project" value="UniProtKB-KW"/>
</dbReference>
<dbReference type="GO" id="GO:0006357">
    <property type="term" value="P:regulation of transcription by RNA polymerase II"/>
    <property type="evidence" value="ECO:0007669"/>
    <property type="project" value="InterPro"/>
</dbReference>
<reference evidence="7 8" key="1">
    <citation type="journal article" date="2014" name="Genome Biol. Evol.">
        <title>The genome of the myxosporean Thelohanellus kitauei shows adaptations to nutrient acquisition within its fish host.</title>
        <authorList>
            <person name="Yang Y."/>
            <person name="Xiong J."/>
            <person name="Zhou Z."/>
            <person name="Huo F."/>
            <person name="Miao W."/>
            <person name="Ran C."/>
            <person name="Liu Y."/>
            <person name="Zhang J."/>
            <person name="Feng J."/>
            <person name="Wang M."/>
            <person name="Wang M."/>
            <person name="Wang L."/>
            <person name="Yao B."/>
        </authorList>
    </citation>
    <scope>NUCLEOTIDE SEQUENCE [LARGE SCALE GENOMIC DNA]</scope>
    <source>
        <strain evidence="7">Wuqing</strain>
    </source>
</reference>
<evidence type="ECO:0000256" key="5">
    <source>
        <dbReference type="SAM" id="MobiDB-lite"/>
    </source>
</evidence>
<feature type="domain" description="ARID" evidence="6">
    <location>
        <begin position="194"/>
        <end position="286"/>
    </location>
</feature>
<gene>
    <name evidence="7" type="ORF">RF11_08761</name>
</gene>
<evidence type="ECO:0000256" key="3">
    <source>
        <dbReference type="ARBA" id="ARBA00023163"/>
    </source>
</evidence>
<dbReference type="GO" id="GO:0005634">
    <property type="term" value="C:nucleus"/>
    <property type="evidence" value="ECO:0007669"/>
    <property type="project" value="TreeGrafter"/>
</dbReference>
<dbReference type="InterPro" id="IPR001606">
    <property type="entry name" value="ARID_dom"/>
</dbReference>
<feature type="compositionally biased region" description="Basic residues" evidence="5">
    <location>
        <begin position="96"/>
        <end position="115"/>
    </location>
</feature>
<comment type="caution">
    <text evidence="7">The sequence shown here is derived from an EMBL/GenBank/DDBJ whole genome shotgun (WGS) entry which is preliminary data.</text>
</comment>
<protein>
    <submittedName>
        <fullName evidence="7">AT-rich interactive domain-containing protein 5B</fullName>
    </submittedName>
</protein>
<accession>A0A0C2MV95</accession>
<dbReference type="PANTHER" id="PTHR15348:SF0">
    <property type="entry name" value="PROTEIN DEAD RINGER"/>
    <property type="match status" value="1"/>
</dbReference>
<keyword evidence="1" id="KW-0805">Transcription regulation</keyword>
<dbReference type="Proteomes" id="UP000031668">
    <property type="component" value="Unassembled WGS sequence"/>
</dbReference>
<dbReference type="InterPro" id="IPR036431">
    <property type="entry name" value="ARID_dom_sf"/>
</dbReference>
<keyword evidence="2" id="KW-0238">DNA-binding</keyword>